<dbReference type="KEGG" id="tde:TDE_1902"/>
<name>Q73LG2_TREDE</name>
<dbReference type="EMBL" id="AE017226">
    <property type="protein sequence ID" value="AAS12416.1"/>
    <property type="molecule type" value="Genomic_DNA"/>
</dbReference>
<dbReference type="AlphaFoldDB" id="Q73LG2"/>
<dbReference type="PaxDb" id="243275-TDE_1902"/>
<evidence type="ECO:0000313" key="1">
    <source>
        <dbReference type="EMBL" id="AAS12416.1"/>
    </source>
</evidence>
<reference evidence="1 2" key="1">
    <citation type="journal article" date="2004" name="Proc. Natl. Acad. Sci. U.S.A.">
        <title>Comparison of the genome of the oral pathogen Treponema denticola with other spirochete genomes.</title>
        <authorList>
            <person name="Seshadri R."/>
            <person name="Myers G.S."/>
            <person name="Tettelin H."/>
            <person name="Eisen J.A."/>
            <person name="Heidelberg J.F."/>
            <person name="Dodson R.J."/>
            <person name="Davidsen T.M."/>
            <person name="DeBoy R.T."/>
            <person name="Fouts D.E."/>
            <person name="Haft D.H."/>
            <person name="Selengut J."/>
            <person name="Ren Q."/>
            <person name="Brinkac L.M."/>
            <person name="Madupu R."/>
            <person name="Kolonay J."/>
            <person name="Durkin S.A."/>
            <person name="Daugherty S.C."/>
            <person name="Shetty J."/>
            <person name="Shvartsbeyn A."/>
            <person name="Gebregeorgis E."/>
            <person name="Geer K."/>
            <person name="Tsegaye G."/>
            <person name="Malek J."/>
            <person name="Ayodeji B."/>
            <person name="Shatsman S."/>
            <person name="McLeod M.P."/>
            <person name="Smajs D."/>
            <person name="Howell J.K."/>
            <person name="Pal S."/>
            <person name="Amin A."/>
            <person name="Vashisth P."/>
            <person name="McNeill T.Z."/>
            <person name="Xiang Q."/>
            <person name="Sodergren E."/>
            <person name="Baca E."/>
            <person name="Weinstock G.M."/>
            <person name="Norris S.J."/>
            <person name="Fraser C.M."/>
            <person name="Paulsen I.T."/>
        </authorList>
    </citation>
    <scope>NUCLEOTIDE SEQUENCE [LARGE SCALE GENOMIC DNA]</scope>
    <source>
        <strain evidence="2">ATCC 35405 / DSM 14222 / CIP 103919 / JCM 8153 / KCTC 15104</strain>
    </source>
</reference>
<gene>
    <name evidence="1" type="ordered locus">TDE_1902</name>
</gene>
<keyword evidence="2" id="KW-1185">Reference proteome</keyword>
<protein>
    <submittedName>
        <fullName evidence="1">Uncharacterized protein</fullName>
    </submittedName>
</protein>
<evidence type="ECO:0000313" key="2">
    <source>
        <dbReference type="Proteomes" id="UP000008212"/>
    </source>
</evidence>
<proteinExistence type="predicted"/>
<sequence length="32" mass="3810">MSHKNSPIKNFCNKYQFAKKVFSRSLFTNCIQ</sequence>
<dbReference type="Proteomes" id="UP000008212">
    <property type="component" value="Chromosome"/>
</dbReference>
<organism evidence="1 2">
    <name type="scientific">Treponema denticola (strain ATCC 35405 / DSM 14222 / CIP 103919 / JCM 8153 / KCTC 15104)</name>
    <dbReference type="NCBI Taxonomy" id="243275"/>
    <lineage>
        <taxon>Bacteria</taxon>
        <taxon>Pseudomonadati</taxon>
        <taxon>Spirochaetota</taxon>
        <taxon>Spirochaetia</taxon>
        <taxon>Spirochaetales</taxon>
        <taxon>Treponemataceae</taxon>
        <taxon>Treponema</taxon>
    </lineage>
</organism>
<dbReference type="HOGENOM" id="CLU_3391913_0_0_12"/>
<accession>Q73LG2</accession>